<dbReference type="Proteomes" id="UP000664521">
    <property type="component" value="Unassembled WGS sequence"/>
</dbReference>
<proteinExistence type="predicted"/>
<sequence>MAGIGEAASIISIVSLSVQLFDGCIKGFVLLSAAHELGSRGDTLRCQLEWEQYHLNDWATTVGLFRDPPELNVPYPPLVQRTLSNLEQLLTNATKLNQDYGLDVLVTDEDIRDVQTPKHLFGRILDKNKPRFLSDTAKVYSRRNSAWKKLRWASVDAEKFRLLLKDIRYFNKQLQGFLHDTDQKKICREDNVLMRSIVSQTSDKTLLNSITEPLSTVDAAIAASARLKQQGILLELVGPVPYHSSASSSKTAFALPVTYSSRKYPSAGSSSQLRCNPDLLSGCEGHKSLVVSREIALYDRKHIILEWKDVDRALESKLKHRIANVAALLAEMKDPAFHSLSCLGYLKANRSGRYAYLFEPPFAVGSKVSMRSLQDFLTCPTRRPSLNSRIAIAINLAETVLQLHTSGWLHKCIRPENVLFFENGMGGWENSADLPQAYLGGYEYARADNPLEATEAPSAQRHSQLYRHPLSIGQGRISFSKSFDLYSLGCVLLELGFWTPLQGIFLSYLRQKSDAAANLGDGAAPISLFTPKSDTEYYSMLGEKQRLLRETGPGTIYADLEFKMGVRYSQVVLKCINATAVSGGEDEEGFDDTLEVQEECLETLKALAAAI</sequence>
<dbReference type="InterPro" id="IPR000719">
    <property type="entry name" value="Prot_kinase_dom"/>
</dbReference>
<feature type="domain" description="Protein kinase" evidence="1">
    <location>
        <begin position="259"/>
        <end position="611"/>
    </location>
</feature>
<dbReference type="Gene3D" id="1.10.510.10">
    <property type="entry name" value="Transferase(Phosphotransferase) domain 1"/>
    <property type="match status" value="1"/>
</dbReference>
<comment type="caution">
    <text evidence="2">The sequence shown here is derived from an EMBL/GenBank/DDBJ whole genome shotgun (WGS) entry which is preliminary data.</text>
</comment>
<dbReference type="Gene3D" id="1.20.120.1020">
    <property type="entry name" value="Prion-inhibition and propagation, HeLo domain"/>
    <property type="match status" value="1"/>
</dbReference>
<dbReference type="EMBL" id="CAJPDS010000032">
    <property type="protein sequence ID" value="CAF9922915.1"/>
    <property type="molecule type" value="Genomic_DNA"/>
</dbReference>
<dbReference type="GO" id="GO:0004672">
    <property type="term" value="F:protein kinase activity"/>
    <property type="evidence" value="ECO:0007669"/>
    <property type="project" value="InterPro"/>
</dbReference>
<dbReference type="PANTHER" id="PTHR37542">
    <property type="entry name" value="HELO DOMAIN-CONTAINING PROTEIN-RELATED"/>
    <property type="match status" value="1"/>
</dbReference>
<dbReference type="OrthoDB" id="1911848at2759"/>
<dbReference type="InterPro" id="IPR011009">
    <property type="entry name" value="Kinase-like_dom_sf"/>
</dbReference>
<organism evidence="2 3">
    <name type="scientific">Heterodermia speciosa</name>
    <dbReference type="NCBI Taxonomy" id="116794"/>
    <lineage>
        <taxon>Eukaryota</taxon>
        <taxon>Fungi</taxon>
        <taxon>Dikarya</taxon>
        <taxon>Ascomycota</taxon>
        <taxon>Pezizomycotina</taxon>
        <taxon>Lecanoromycetes</taxon>
        <taxon>OSLEUM clade</taxon>
        <taxon>Lecanoromycetidae</taxon>
        <taxon>Caliciales</taxon>
        <taxon>Physciaceae</taxon>
        <taxon>Heterodermia</taxon>
    </lineage>
</organism>
<dbReference type="InterPro" id="IPR029498">
    <property type="entry name" value="HeLo_dom"/>
</dbReference>
<dbReference type="InterPro" id="IPR038305">
    <property type="entry name" value="HeLo_sf"/>
</dbReference>
<dbReference type="PROSITE" id="PS50011">
    <property type="entry name" value="PROTEIN_KINASE_DOM"/>
    <property type="match status" value="1"/>
</dbReference>
<reference evidence="2" key="1">
    <citation type="submission" date="2021-03" db="EMBL/GenBank/DDBJ databases">
        <authorList>
            <person name="Tagirdzhanova G."/>
        </authorList>
    </citation>
    <scope>NUCLEOTIDE SEQUENCE</scope>
</reference>
<evidence type="ECO:0000313" key="2">
    <source>
        <dbReference type="EMBL" id="CAF9922915.1"/>
    </source>
</evidence>
<protein>
    <recommendedName>
        <fullName evidence="1">Protein kinase domain-containing protein</fullName>
    </recommendedName>
</protein>
<dbReference type="PANTHER" id="PTHR37542:SF3">
    <property type="entry name" value="PRION-INHIBITION AND PROPAGATION HELO DOMAIN-CONTAINING PROTEIN"/>
    <property type="match status" value="1"/>
</dbReference>
<name>A0A8H3IJ85_9LECA</name>
<dbReference type="GO" id="GO:0005524">
    <property type="term" value="F:ATP binding"/>
    <property type="evidence" value="ECO:0007669"/>
    <property type="project" value="InterPro"/>
</dbReference>
<dbReference type="AlphaFoldDB" id="A0A8H3IJ85"/>
<dbReference type="SUPFAM" id="SSF56112">
    <property type="entry name" value="Protein kinase-like (PK-like)"/>
    <property type="match status" value="1"/>
</dbReference>
<evidence type="ECO:0000259" key="1">
    <source>
        <dbReference type="PROSITE" id="PS50011"/>
    </source>
</evidence>
<gene>
    <name evidence="2" type="ORF">HETSPECPRED_005186</name>
</gene>
<accession>A0A8H3IJ85</accession>
<dbReference type="Pfam" id="PF14479">
    <property type="entry name" value="HeLo"/>
    <property type="match status" value="1"/>
</dbReference>
<keyword evidence="3" id="KW-1185">Reference proteome</keyword>
<evidence type="ECO:0000313" key="3">
    <source>
        <dbReference type="Proteomes" id="UP000664521"/>
    </source>
</evidence>